<organism evidence="2 3">
    <name type="scientific">Riccia fluitans</name>
    <dbReference type="NCBI Taxonomy" id="41844"/>
    <lineage>
        <taxon>Eukaryota</taxon>
        <taxon>Viridiplantae</taxon>
        <taxon>Streptophyta</taxon>
        <taxon>Embryophyta</taxon>
        <taxon>Marchantiophyta</taxon>
        <taxon>Marchantiopsida</taxon>
        <taxon>Marchantiidae</taxon>
        <taxon>Marchantiales</taxon>
        <taxon>Ricciaceae</taxon>
        <taxon>Riccia</taxon>
    </lineage>
</organism>
<protein>
    <submittedName>
        <fullName evidence="2">Uncharacterized protein</fullName>
    </submittedName>
</protein>
<sequence length="121" mass="13924">MRTANSNWNGKSTQVCKSFVFFVGLELHGIKIDWSIVNVHKGINRYSAEEKENARKELWRMQVKFEGELCEPIDPNSRKMRRTLGKQTSNKRSRELKNTESGERAEHTEVATSGPDRVSVD</sequence>
<feature type="region of interest" description="Disordered" evidence="1">
    <location>
        <begin position="72"/>
        <end position="121"/>
    </location>
</feature>
<dbReference type="AlphaFoldDB" id="A0ABD1XHC5"/>
<name>A0ABD1XHC5_9MARC</name>
<evidence type="ECO:0000256" key="1">
    <source>
        <dbReference type="SAM" id="MobiDB-lite"/>
    </source>
</evidence>
<dbReference type="EMBL" id="JBHFFA010000008">
    <property type="protein sequence ID" value="KAL2608352.1"/>
    <property type="molecule type" value="Genomic_DNA"/>
</dbReference>
<dbReference type="Proteomes" id="UP001605036">
    <property type="component" value="Unassembled WGS sequence"/>
</dbReference>
<reference evidence="2 3" key="1">
    <citation type="submission" date="2024-09" db="EMBL/GenBank/DDBJ databases">
        <title>Chromosome-scale assembly of Riccia fluitans.</title>
        <authorList>
            <person name="Paukszto L."/>
            <person name="Sawicki J."/>
            <person name="Karawczyk K."/>
            <person name="Piernik-Szablinska J."/>
            <person name="Szczecinska M."/>
            <person name="Mazdziarz M."/>
        </authorList>
    </citation>
    <scope>NUCLEOTIDE SEQUENCE [LARGE SCALE GENOMIC DNA]</scope>
    <source>
        <strain evidence="2">Rf_01</strain>
        <tissue evidence="2">Aerial parts of the thallus</tissue>
    </source>
</reference>
<proteinExistence type="predicted"/>
<comment type="caution">
    <text evidence="2">The sequence shown here is derived from an EMBL/GenBank/DDBJ whole genome shotgun (WGS) entry which is preliminary data.</text>
</comment>
<keyword evidence="3" id="KW-1185">Reference proteome</keyword>
<accession>A0ABD1XHC5</accession>
<gene>
    <name evidence="2" type="ORF">R1flu_026925</name>
</gene>
<evidence type="ECO:0000313" key="3">
    <source>
        <dbReference type="Proteomes" id="UP001605036"/>
    </source>
</evidence>
<feature type="compositionally biased region" description="Basic and acidic residues" evidence="1">
    <location>
        <begin position="92"/>
        <end position="109"/>
    </location>
</feature>
<evidence type="ECO:0000313" key="2">
    <source>
        <dbReference type="EMBL" id="KAL2608352.1"/>
    </source>
</evidence>